<gene>
    <name evidence="8" type="ORF">NK125_01360</name>
</gene>
<feature type="domain" description="AlgX/AlgJ SGNH hydrolase-like" evidence="7">
    <location>
        <begin position="155"/>
        <end position="246"/>
    </location>
</feature>
<dbReference type="Pfam" id="PF16822">
    <property type="entry name" value="ALGX"/>
    <property type="match status" value="1"/>
</dbReference>
<name>A0ABT1E5D2_9FIRM</name>
<dbReference type="EMBL" id="JAMZFW010000001">
    <property type="protein sequence ID" value="MCP1101059.1"/>
    <property type="molecule type" value="Genomic_DNA"/>
</dbReference>
<evidence type="ECO:0000313" key="9">
    <source>
        <dbReference type="Proteomes" id="UP001523566"/>
    </source>
</evidence>
<evidence type="ECO:0000256" key="4">
    <source>
        <dbReference type="ARBA" id="ARBA00022729"/>
    </source>
</evidence>
<evidence type="ECO:0000256" key="3">
    <source>
        <dbReference type="ARBA" id="ARBA00022679"/>
    </source>
</evidence>
<dbReference type="Proteomes" id="UP001523566">
    <property type="component" value="Unassembled WGS sequence"/>
</dbReference>
<dbReference type="InterPro" id="IPR031811">
    <property type="entry name" value="ALGX/ALGJ_SGNH-like"/>
</dbReference>
<proteinExistence type="predicted"/>
<comment type="caution">
    <text evidence="8">The sequence shown here is derived from an EMBL/GenBank/DDBJ whole genome shotgun (WGS) entry which is preliminary data.</text>
</comment>
<evidence type="ECO:0000256" key="6">
    <source>
        <dbReference type="ARBA" id="ARBA00022841"/>
    </source>
</evidence>
<organism evidence="8 9">
    <name type="scientific">Aequitasia blattaphilus</name>
    <dbReference type="NCBI Taxonomy" id="2949332"/>
    <lineage>
        <taxon>Bacteria</taxon>
        <taxon>Bacillati</taxon>
        <taxon>Bacillota</taxon>
        <taxon>Clostridia</taxon>
        <taxon>Lachnospirales</taxon>
        <taxon>Lachnospiraceae</taxon>
        <taxon>Aequitasia</taxon>
    </lineage>
</organism>
<evidence type="ECO:0000313" key="8">
    <source>
        <dbReference type="EMBL" id="MCP1101059.1"/>
    </source>
</evidence>
<keyword evidence="9" id="KW-1185">Reference proteome</keyword>
<reference evidence="8 9" key="1">
    <citation type="journal article" date="2022" name="Genome Biol. Evol.">
        <title>Host diet, physiology and behaviors set the stage for Lachnospiraceae cladogenesis.</title>
        <authorList>
            <person name="Vera-Ponce De Leon A."/>
            <person name="Schneider M."/>
            <person name="Jahnes B.C."/>
            <person name="Sadowski V."/>
            <person name="Camuy-Velez L.A."/>
            <person name="Duan J."/>
            <person name="Sabree Z.L."/>
        </authorList>
    </citation>
    <scope>NUCLEOTIDE SEQUENCE [LARGE SCALE GENOMIC DNA]</scope>
    <source>
        <strain evidence="8 9">PAL113</strain>
    </source>
</reference>
<protein>
    <recommendedName>
        <fullName evidence="7">AlgX/AlgJ SGNH hydrolase-like domain-containing protein</fullName>
    </recommendedName>
</protein>
<accession>A0ABT1E5D2</accession>
<evidence type="ECO:0000256" key="1">
    <source>
        <dbReference type="ARBA" id="ARBA00004418"/>
    </source>
</evidence>
<keyword evidence="3" id="KW-0808">Transferase</keyword>
<evidence type="ECO:0000256" key="5">
    <source>
        <dbReference type="ARBA" id="ARBA00022764"/>
    </source>
</evidence>
<keyword evidence="4" id="KW-0732">Signal</keyword>
<sequence>MKFTDKIRQVSAGVLSLFWLIYAIANMVMQVPAIQMGYERSWNLESIFTNFADTTGSNLLGEEFLQDLNGIVVRETGKQALRNYTIIKQDNNQLRYVNPYPYERSDYRETALRLREVKEAAEGADTEILFLSCDDIYEPTGESKSPLPLNDLGFRSDELLYELEQNNIPYLDSREILKNSLLTDEECHYKTDSHWTIQAAHEVSLAVMEEMYREEESQKPEGLCRSNYQKVVYQNDFVGNMGKQIGIPGIQPEDFTLITPKFETDYTISYSQTAFKMEEKGDFQTSIMYLEETMNVNNTYEESPYFSYLLQLYPYRKITNNLITSGKRVLVIGDDYMLPVTAFLTTAASEVVFVWPYAPPEGSSSLEEYINREHFDQIIIGLNPGSYNDSNFGFLNQY</sequence>
<comment type="pathway">
    <text evidence="2">Glycan biosynthesis; alginate biosynthesis.</text>
</comment>
<evidence type="ECO:0000259" key="7">
    <source>
        <dbReference type="Pfam" id="PF16822"/>
    </source>
</evidence>
<dbReference type="RefSeq" id="WP_262064841.1">
    <property type="nucleotide sequence ID" value="NZ_JAMXOD010000001.1"/>
</dbReference>
<evidence type="ECO:0000256" key="2">
    <source>
        <dbReference type="ARBA" id="ARBA00005182"/>
    </source>
</evidence>
<keyword evidence="6" id="KW-0016">Alginate biosynthesis</keyword>
<keyword evidence="5" id="KW-0574">Periplasm</keyword>
<comment type="subcellular location">
    <subcellularLocation>
        <location evidence="1">Periplasm</location>
    </subcellularLocation>
</comment>